<dbReference type="EMBL" id="CP032406">
    <property type="protein sequence ID" value="QRF54449.1"/>
    <property type="molecule type" value="Genomic_DNA"/>
</dbReference>
<keyword evidence="4" id="KW-1185">Reference proteome</keyword>
<accession>A0ABX7F1N2</accession>
<name>A0ABX7F1N2_9HYPH</name>
<dbReference type="Gene3D" id="3.40.50.2000">
    <property type="entry name" value="Glycogen Phosphorylase B"/>
    <property type="match status" value="1"/>
</dbReference>
<dbReference type="PANTHER" id="PTHR46401">
    <property type="entry name" value="GLYCOSYLTRANSFERASE WBBK-RELATED"/>
    <property type="match status" value="1"/>
</dbReference>
<keyword evidence="1" id="KW-0808">Transferase</keyword>
<geneLocation type="plasmid" evidence="3 4">
    <name>p1</name>
</geneLocation>
<dbReference type="RefSeq" id="WP_203020293.1">
    <property type="nucleotide sequence ID" value="NZ_CP032406.1"/>
</dbReference>
<keyword evidence="3" id="KW-0614">Plasmid</keyword>
<proteinExistence type="predicted"/>
<feature type="domain" description="Glycosyl transferase family 1" evidence="2">
    <location>
        <begin position="220"/>
        <end position="313"/>
    </location>
</feature>
<organism evidence="3 4">
    <name type="scientific">Rhizobium rosettiformans</name>
    <dbReference type="NCBI Taxonomy" id="1368430"/>
    <lineage>
        <taxon>Bacteria</taxon>
        <taxon>Pseudomonadati</taxon>
        <taxon>Pseudomonadota</taxon>
        <taxon>Alphaproteobacteria</taxon>
        <taxon>Hyphomicrobiales</taxon>
        <taxon>Rhizobiaceae</taxon>
        <taxon>Rhizobium/Agrobacterium group</taxon>
        <taxon>Rhizobium</taxon>
    </lineage>
</organism>
<protein>
    <submittedName>
        <fullName evidence="3">Glycosyltransferase</fullName>
    </submittedName>
</protein>
<dbReference type="InterPro" id="IPR001296">
    <property type="entry name" value="Glyco_trans_1"/>
</dbReference>
<gene>
    <name evidence="3" type="ORF">D4A92_23365</name>
</gene>
<evidence type="ECO:0000256" key="1">
    <source>
        <dbReference type="ARBA" id="ARBA00022679"/>
    </source>
</evidence>
<dbReference type="Proteomes" id="UP000596351">
    <property type="component" value="Plasmid p1"/>
</dbReference>
<evidence type="ECO:0000313" key="4">
    <source>
        <dbReference type="Proteomes" id="UP000596351"/>
    </source>
</evidence>
<evidence type="ECO:0000313" key="3">
    <source>
        <dbReference type="EMBL" id="QRF54449.1"/>
    </source>
</evidence>
<sequence>MTEKTRICFLVGSIEISGGTYVIFQHACHLQNSGYDVTLAVQEPFTETTASWHDQGKSLRCISFGQARAETFDLVIATWWKTALELASFDAPRCGYFVQSIESRFYPERERPLRALVDATYRLPVRYITEATWILRHLEDSFGQEAALVRNGIRKDIYTATGPAAAARSAGNPRVLIEGHFNIAFKNTALALKLAKRAGAKDIWVLTGSPVKSLPGVSRVFSRIPIHKTPEIYRSCDILVKLSTVEGMFGPPLEMFHCGGTAIVFDVTGHDEYIEDGVNATVVRDRDTEQVITALRLMLSDRQHLETLKQGGQATAAAWPDWEHSSEMFAQWVRNALVGPQVDRESLNILTEAAWSRYASDEQQRLKQGRSIVWGYKLKAITRRLPSWAQDRVKQLLTLKEVVFPPRKAS</sequence>
<dbReference type="SUPFAM" id="SSF53756">
    <property type="entry name" value="UDP-Glycosyltransferase/glycogen phosphorylase"/>
    <property type="match status" value="1"/>
</dbReference>
<reference evidence="3 4" key="1">
    <citation type="submission" date="2018-09" db="EMBL/GenBank/DDBJ databases">
        <title>Rhizobium sp. MAE2-X.</title>
        <authorList>
            <person name="Lee Y."/>
            <person name="Jeon C.O."/>
        </authorList>
    </citation>
    <scope>NUCLEOTIDE SEQUENCE [LARGE SCALE GENOMIC DNA]</scope>
    <source>
        <strain evidence="3 4">MAE2-X</strain>
        <plasmid evidence="3 4">p1</plasmid>
    </source>
</reference>
<dbReference type="Gene3D" id="3.40.50.11090">
    <property type="match status" value="1"/>
</dbReference>
<evidence type="ECO:0000259" key="2">
    <source>
        <dbReference type="Pfam" id="PF00534"/>
    </source>
</evidence>
<dbReference type="PANTHER" id="PTHR46401:SF2">
    <property type="entry name" value="GLYCOSYLTRANSFERASE WBBK-RELATED"/>
    <property type="match status" value="1"/>
</dbReference>
<dbReference type="Pfam" id="PF00534">
    <property type="entry name" value="Glycos_transf_1"/>
    <property type="match status" value="1"/>
</dbReference>